<gene>
    <name evidence="1" type="ORF">A9308_04640</name>
</gene>
<dbReference type="RefSeq" id="WP_067235360.1">
    <property type="nucleotide sequence ID" value="NZ_LZMZ01000009.1"/>
</dbReference>
<comment type="caution">
    <text evidence="1">The sequence shown here is derived from an EMBL/GenBank/DDBJ whole genome shotgun (WGS) entry which is preliminary data.</text>
</comment>
<evidence type="ECO:0000313" key="2">
    <source>
        <dbReference type="Proteomes" id="UP000092508"/>
    </source>
</evidence>
<organism evidence="1 2">
    <name type="scientific">Faucicola atlantae</name>
    <dbReference type="NCBI Taxonomy" id="34059"/>
    <lineage>
        <taxon>Bacteria</taxon>
        <taxon>Pseudomonadati</taxon>
        <taxon>Pseudomonadota</taxon>
        <taxon>Gammaproteobacteria</taxon>
        <taxon>Moraxellales</taxon>
        <taxon>Moraxellaceae</taxon>
        <taxon>Faucicola</taxon>
    </lineage>
</organism>
<evidence type="ECO:0008006" key="3">
    <source>
        <dbReference type="Google" id="ProtNLM"/>
    </source>
</evidence>
<accession>A0A1B8QE52</accession>
<dbReference type="OrthoDB" id="6647252at2"/>
<sequence>MKKPVNHLASSTEQYAHYRLPYHAELLALDNLTNQLRAAWQTLLPSEALDGVRVYIDDGERLVISTANHTLCNHLTYHRQILLAELHQHLPELTRITTLQFRIITLKSLTAQPNLQCNQSVSNVNLGKPSATTRQNITQLATLVTSSERLQRSLQKLLDD</sequence>
<reference evidence="1 2" key="1">
    <citation type="submission" date="2016-06" db="EMBL/GenBank/DDBJ databases">
        <title>Draft genome of Moraxella atlantae CCUG 66109.</title>
        <authorList>
            <person name="Salva-Serra F."/>
            <person name="Engstrom-Jakobsson H."/>
            <person name="Thorell K."/>
            <person name="Gonzales-Siles L."/>
            <person name="Karlsson R."/>
            <person name="Boulund F."/>
            <person name="Engstrand L."/>
            <person name="Kristiansson E."/>
            <person name="Moore E."/>
        </authorList>
    </citation>
    <scope>NUCLEOTIDE SEQUENCE [LARGE SCALE GENOMIC DNA]</scope>
    <source>
        <strain evidence="1 2">CCUG 66109</strain>
    </source>
</reference>
<name>A0A1B8QE52_9GAMM</name>
<evidence type="ECO:0000313" key="1">
    <source>
        <dbReference type="EMBL" id="OBX79910.1"/>
    </source>
</evidence>
<proteinExistence type="predicted"/>
<protein>
    <recommendedName>
        <fullName evidence="3">Zn-ribbon-containing, possibly RNA-binding protein and truncated derivatives</fullName>
    </recommendedName>
</protein>
<dbReference type="AlphaFoldDB" id="A0A1B8QE52"/>
<dbReference type="EMBL" id="LZMZ01000009">
    <property type="protein sequence ID" value="OBX79910.1"/>
    <property type="molecule type" value="Genomic_DNA"/>
</dbReference>
<dbReference type="Proteomes" id="UP000092508">
    <property type="component" value="Unassembled WGS sequence"/>
</dbReference>